<evidence type="ECO:0000256" key="11">
    <source>
        <dbReference type="ARBA" id="ARBA00038388"/>
    </source>
</evidence>
<organism evidence="15 16">
    <name type="scientific">Campylobacter corcagiensis</name>
    <dbReference type="NCBI Taxonomy" id="1448857"/>
    <lineage>
        <taxon>Bacteria</taxon>
        <taxon>Pseudomonadati</taxon>
        <taxon>Campylobacterota</taxon>
        <taxon>Epsilonproteobacteria</taxon>
        <taxon>Campylobacterales</taxon>
        <taxon>Campylobacteraceae</taxon>
        <taxon>Campylobacter</taxon>
    </lineage>
</organism>
<gene>
    <name evidence="15" type="primary">macB</name>
    <name evidence="15" type="ORF">IMC76_07470</name>
</gene>
<feature type="domain" description="ABC transporter" evidence="14">
    <location>
        <begin position="2"/>
        <end position="240"/>
    </location>
</feature>
<dbReference type="Proteomes" id="UP000594749">
    <property type="component" value="Chromosome"/>
</dbReference>
<evidence type="ECO:0000256" key="9">
    <source>
        <dbReference type="ARBA" id="ARBA00022989"/>
    </source>
</evidence>
<dbReference type="GO" id="GO:0022857">
    <property type="term" value="F:transmembrane transporter activity"/>
    <property type="evidence" value="ECO:0007669"/>
    <property type="project" value="TreeGrafter"/>
</dbReference>
<evidence type="ECO:0000256" key="3">
    <source>
        <dbReference type="ARBA" id="ARBA00022475"/>
    </source>
</evidence>
<dbReference type="RefSeq" id="WP_025803399.1">
    <property type="nucleotide sequence ID" value="NZ_CP053842.1"/>
</dbReference>
<dbReference type="EMBL" id="CP063078">
    <property type="protein sequence ID" value="QOQ87043.1"/>
    <property type="molecule type" value="Genomic_DNA"/>
</dbReference>
<dbReference type="GO" id="GO:0098796">
    <property type="term" value="C:membrane protein complex"/>
    <property type="evidence" value="ECO:0007669"/>
    <property type="project" value="UniProtKB-ARBA"/>
</dbReference>
<evidence type="ECO:0000256" key="10">
    <source>
        <dbReference type="ARBA" id="ARBA00023136"/>
    </source>
</evidence>
<dbReference type="FunFam" id="3.40.50.300:FF:000032">
    <property type="entry name" value="Export ABC transporter ATP-binding protein"/>
    <property type="match status" value="1"/>
</dbReference>
<dbReference type="InterPro" id="IPR017911">
    <property type="entry name" value="MacB-like_ATP-bd"/>
</dbReference>
<evidence type="ECO:0000256" key="8">
    <source>
        <dbReference type="ARBA" id="ARBA00022967"/>
    </source>
</evidence>
<dbReference type="CDD" id="cd03255">
    <property type="entry name" value="ABC_MJ0796_LolCDE_FtsE"/>
    <property type="match status" value="1"/>
</dbReference>
<keyword evidence="4" id="KW-0997">Cell inner membrane</keyword>
<evidence type="ECO:0000256" key="12">
    <source>
        <dbReference type="ARBA" id="ARBA00041199"/>
    </source>
</evidence>
<evidence type="ECO:0000313" key="16">
    <source>
        <dbReference type="Proteomes" id="UP000594749"/>
    </source>
</evidence>
<dbReference type="PROSITE" id="PS00211">
    <property type="entry name" value="ABC_TRANSPORTER_1"/>
    <property type="match status" value="1"/>
</dbReference>
<keyword evidence="5 13" id="KW-0812">Transmembrane</keyword>
<keyword evidence="7" id="KW-0067">ATP-binding</keyword>
<accession>A0A7M1LFE9</accession>
<evidence type="ECO:0000256" key="1">
    <source>
        <dbReference type="ARBA" id="ARBA00004429"/>
    </source>
</evidence>
<dbReference type="InterPro" id="IPR003439">
    <property type="entry name" value="ABC_transporter-like_ATP-bd"/>
</dbReference>
<evidence type="ECO:0000259" key="14">
    <source>
        <dbReference type="PROSITE" id="PS50893"/>
    </source>
</evidence>
<reference evidence="15 16" key="1">
    <citation type="submission" date="2020-10" db="EMBL/GenBank/DDBJ databases">
        <title>Campylobacter and Helicobacter PacBio genomes.</title>
        <authorList>
            <person name="Lane C."/>
        </authorList>
    </citation>
    <scope>NUCLEOTIDE SEQUENCE [LARGE SCALE GENOMIC DNA]</scope>
    <source>
        <strain evidence="15 16">2016D-0077</strain>
    </source>
</reference>
<evidence type="ECO:0000256" key="5">
    <source>
        <dbReference type="ARBA" id="ARBA00022692"/>
    </source>
</evidence>
<dbReference type="SMART" id="SM00382">
    <property type="entry name" value="AAA"/>
    <property type="match status" value="1"/>
</dbReference>
<feature type="transmembrane region" description="Helical" evidence="13">
    <location>
        <begin position="563"/>
        <end position="592"/>
    </location>
</feature>
<keyword evidence="3" id="KW-1003">Cell membrane</keyword>
<evidence type="ECO:0000256" key="6">
    <source>
        <dbReference type="ARBA" id="ARBA00022741"/>
    </source>
</evidence>
<dbReference type="Pfam" id="PF02687">
    <property type="entry name" value="FtsX"/>
    <property type="match status" value="1"/>
</dbReference>
<dbReference type="PANTHER" id="PTHR30572:SF14">
    <property type="entry name" value="MACROLIDE EXPORT ATP-BINDING_PERMEASE PROTEIN MACB"/>
    <property type="match status" value="1"/>
</dbReference>
<dbReference type="InterPro" id="IPR003593">
    <property type="entry name" value="AAA+_ATPase"/>
</dbReference>
<keyword evidence="10 13" id="KW-0472">Membrane</keyword>
<keyword evidence="16" id="KW-1185">Reference proteome</keyword>
<evidence type="ECO:0000256" key="7">
    <source>
        <dbReference type="ARBA" id="ARBA00022840"/>
    </source>
</evidence>
<sequence length="642" mass="70229">MIELKGINKKFTLGENSVRVLKDIDLSIKKGEFVAIIGQSGSGKSTLMNIIGCLDTPTNGKYLMNNKDISHFSSDELASLRREKFGFVFQRYNLIPSLSALSNVALPAVYDGIDKNKREKRALNLLNSLDLGDKSQNIPNKLSGGQQQRVSIARALMNGGEIILADEPTGALDSKSGLMVMDNLTNLHKKGHTIILVTHDLNVANYANRIIEIKDGRIIKDEKKDDKIYELKSRQKSKINKIPAFKSSLTESFKMSVGAIFSHKLRSLLTMLGIIIGISSVICVVALGKGSQEKILSSIRAIGTNTITVFPGKSFGDRRVNQVKSLSVSDSDLLNKQPYLDYSTPNTSSTGVLTYKNQSLNGNLRGGGLHYLEVNGLELSHGRGFSKADIDESNSVLIIDENTKNSFFKNENPLDKVLFFERQPFKVIGVVKENDTMFGSSDVLRAYAPFSTVVNKITGDRNVQSITVKVKDSANPQVAETRLTDLLVAKHGKKDFYTRNSDTIRQTVEATTNTMRILISGVALISLIVGGIGVMNIMLVSVTERTKEIGIRMAVGAKQSDILMQFLIEAVLLCVIGGVIGLGLAYAIGFLFNNLNIDFYMKFSLTPALVALITSSFIGVVFGYLPARNASKLNPIDALSQE</sequence>
<dbReference type="InterPro" id="IPR025857">
    <property type="entry name" value="MacB_PCD"/>
</dbReference>
<keyword evidence="8" id="KW-1278">Translocase</keyword>
<keyword evidence="2" id="KW-0813">Transport</keyword>
<dbReference type="InterPro" id="IPR003838">
    <property type="entry name" value="ABC3_permease_C"/>
</dbReference>
<dbReference type="AlphaFoldDB" id="A0A7M1LFE9"/>
<proteinExistence type="inferred from homology"/>
<keyword evidence="6" id="KW-0547">Nucleotide-binding</keyword>
<protein>
    <recommendedName>
        <fullName evidence="12">Pyoverdine export ATP-binding/permease protein PvdT</fullName>
    </recommendedName>
</protein>
<comment type="subcellular location">
    <subcellularLocation>
        <location evidence="1">Cell inner membrane</location>
        <topology evidence="1">Multi-pass membrane protein</topology>
    </subcellularLocation>
</comment>
<dbReference type="GO" id="GO:0005886">
    <property type="term" value="C:plasma membrane"/>
    <property type="evidence" value="ECO:0007669"/>
    <property type="project" value="UniProtKB-SubCell"/>
</dbReference>
<name>A0A7M1LFE9_9BACT</name>
<keyword evidence="9 13" id="KW-1133">Transmembrane helix</keyword>
<evidence type="ECO:0000313" key="15">
    <source>
        <dbReference type="EMBL" id="QOQ87043.1"/>
    </source>
</evidence>
<dbReference type="InterPro" id="IPR050250">
    <property type="entry name" value="Macrolide_Exporter_MacB"/>
</dbReference>
<comment type="similarity">
    <text evidence="11">Belongs to the ABC transporter superfamily. Macrolide exporter (TC 3.A.1.122) family.</text>
</comment>
<dbReference type="Pfam" id="PF00005">
    <property type="entry name" value="ABC_tran"/>
    <property type="match status" value="1"/>
</dbReference>
<dbReference type="Gene3D" id="3.40.50.300">
    <property type="entry name" value="P-loop containing nucleotide triphosphate hydrolases"/>
    <property type="match status" value="1"/>
</dbReference>
<dbReference type="SUPFAM" id="SSF52540">
    <property type="entry name" value="P-loop containing nucleoside triphosphate hydrolases"/>
    <property type="match status" value="1"/>
</dbReference>
<dbReference type="GO" id="GO:0005524">
    <property type="term" value="F:ATP binding"/>
    <property type="evidence" value="ECO:0007669"/>
    <property type="project" value="UniProtKB-KW"/>
</dbReference>
<evidence type="ECO:0000256" key="2">
    <source>
        <dbReference type="ARBA" id="ARBA00022448"/>
    </source>
</evidence>
<dbReference type="PANTHER" id="PTHR30572">
    <property type="entry name" value="MEMBRANE COMPONENT OF TRANSPORTER-RELATED"/>
    <property type="match status" value="1"/>
</dbReference>
<dbReference type="InterPro" id="IPR017871">
    <property type="entry name" value="ABC_transporter-like_CS"/>
</dbReference>
<evidence type="ECO:0000256" key="13">
    <source>
        <dbReference type="SAM" id="Phobius"/>
    </source>
</evidence>
<dbReference type="PROSITE" id="PS50893">
    <property type="entry name" value="ABC_TRANSPORTER_2"/>
    <property type="match status" value="1"/>
</dbReference>
<evidence type="ECO:0000256" key="4">
    <source>
        <dbReference type="ARBA" id="ARBA00022519"/>
    </source>
</evidence>
<feature type="transmembrane region" description="Helical" evidence="13">
    <location>
        <begin position="604"/>
        <end position="625"/>
    </location>
</feature>
<dbReference type="Pfam" id="PF12704">
    <property type="entry name" value="MacB_PCD"/>
    <property type="match status" value="1"/>
</dbReference>
<dbReference type="InterPro" id="IPR027417">
    <property type="entry name" value="P-loop_NTPase"/>
</dbReference>
<dbReference type="GO" id="GO:0016887">
    <property type="term" value="F:ATP hydrolysis activity"/>
    <property type="evidence" value="ECO:0007669"/>
    <property type="project" value="InterPro"/>
</dbReference>
<dbReference type="OrthoDB" id="9802264at2"/>
<feature type="transmembrane region" description="Helical" evidence="13">
    <location>
        <begin position="517"/>
        <end position="542"/>
    </location>
</feature>